<keyword evidence="4" id="KW-0133">Cell shape</keyword>
<feature type="active site" evidence="7">
    <location>
        <position position="138"/>
    </location>
</feature>
<evidence type="ECO:0000256" key="1">
    <source>
        <dbReference type="ARBA" id="ARBA00007164"/>
    </source>
</evidence>
<feature type="active site" description="Proton acceptor" evidence="7">
    <location>
        <position position="86"/>
    </location>
</feature>
<dbReference type="InterPro" id="IPR018044">
    <property type="entry name" value="Peptidase_S11"/>
</dbReference>
<dbReference type="EMBL" id="QSJI01000003">
    <property type="protein sequence ID" value="RHD55992.1"/>
    <property type="molecule type" value="Genomic_DNA"/>
</dbReference>
<protein>
    <submittedName>
        <fullName evidence="11">D-alanyl-D-alanine carboxypeptidase</fullName>
    </submittedName>
</protein>
<evidence type="ECO:0000313" key="11">
    <source>
        <dbReference type="EMBL" id="RHD55992.1"/>
    </source>
</evidence>
<evidence type="ECO:0000256" key="4">
    <source>
        <dbReference type="ARBA" id="ARBA00022960"/>
    </source>
</evidence>
<dbReference type="PANTHER" id="PTHR21581:SF6">
    <property type="entry name" value="TRAFFICKING PROTEIN PARTICLE COMPLEX SUBUNIT 12"/>
    <property type="match status" value="1"/>
</dbReference>
<dbReference type="GO" id="GO:0009002">
    <property type="term" value="F:serine-type D-Ala-D-Ala carboxypeptidase activity"/>
    <property type="evidence" value="ECO:0007669"/>
    <property type="project" value="InterPro"/>
</dbReference>
<name>A0A414FWU6_9ACTN</name>
<evidence type="ECO:0000256" key="6">
    <source>
        <dbReference type="ARBA" id="ARBA00023316"/>
    </source>
</evidence>
<dbReference type="InterPro" id="IPR001967">
    <property type="entry name" value="Peptidase_S11_N"/>
</dbReference>
<keyword evidence="3" id="KW-0378">Hydrolase</keyword>
<accession>A0A414FWU6</accession>
<keyword evidence="5" id="KW-0573">Peptidoglycan synthesis</keyword>
<keyword evidence="6" id="KW-0961">Cell wall biogenesis/degradation</keyword>
<evidence type="ECO:0000256" key="5">
    <source>
        <dbReference type="ARBA" id="ARBA00022984"/>
    </source>
</evidence>
<evidence type="ECO:0000256" key="8">
    <source>
        <dbReference type="PIRSR" id="PIRSR618044-2"/>
    </source>
</evidence>
<evidence type="ECO:0000259" key="10">
    <source>
        <dbReference type="Pfam" id="PF00768"/>
    </source>
</evidence>
<dbReference type="GO" id="GO:0071555">
    <property type="term" value="P:cell wall organization"/>
    <property type="evidence" value="ECO:0007669"/>
    <property type="project" value="UniProtKB-KW"/>
</dbReference>
<comment type="similarity">
    <text evidence="1 9">Belongs to the peptidase S11 family.</text>
</comment>
<dbReference type="RefSeq" id="WP_118271852.1">
    <property type="nucleotide sequence ID" value="NZ_QSJI01000003.1"/>
</dbReference>
<dbReference type="InterPro" id="IPR012338">
    <property type="entry name" value="Beta-lactam/transpept-like"/>
</dbReference>
<evidence type="ECO:0000256" key="2">
    <source>
        <dbReference type="ARBA" id="ARBA00022729"/>
    </source>
</evidence>
<reference evidence="11 12" key="1">
    <citation type="submission" date="2018-08" db="EMBL/GenBank/DDBJ databases">
        <title>A genome reference for cultivated species of the human gut microbiota.</title>
        <authorList>
            <person name="Zou Y."/>
            <person name="Xue W."/>
            <person name="Luo G."/>
        </authorList>
    </citation>
    <scope>NUCLEOTIDE SEQUENCE [LARGE SCALE GENOMIC DNA]</scope>
    <source>
        <strain evidence="11 12">AM30-5LB</strain>
    </source>
</reference>
<feature type="binding site" evidence="8">
    <location>
        <position position="259"/>
    </location>
    <ligand>
        <name>substrate</name>
    </ligand>
</feature>
<keyword evidence="11" id="KW-0645">Protease</keyword>
<evidence type="ECO:0000256" key="7">
    <source>
        <dbReference type="PIRSR" id="PIRSR618044-1"/>
    </source>
</evidence>
<evidence type="ECO:0000256" key="9">
    <source>
        <dbReference type="RuleBase" id="RU004016"/>
    </source>
</evidence>
<comment type="caution">
    <text evidence="11">The sequence shown here is derived from an EMBL/GenBank/DDBJ whole genome shotgun (WGS) entry which is preliminary data.</text>
</comment>
<dbReference type="SUPFAM" id="SSF56601">
    <property type="entry name" value="beta-lactamase/transpeptidase-like"/>
    <property type="match status" value="1"/>
</dbReference>
<dbReference type="Gene3D" id="3.40.710.10">
    <property type="entry name" value="DD-peptidase/beta-lactamase superfamily"/>
    <property type="match status" value="1"/>
</dbReference>
<dbReference type="PRINTS" id="PR00725">
    <property type="entry name" value="DADACBPTASE1"/>
</dbReference>
<feature type="domain" description="Peptidase S11 D-alanyl-D-alanine carboxypeptidase A N-terminal" evidence="10">
    <location>
        <begin position="50"/>
        <end position="276"/>
    </location>
</feature>
<dbReference type="Pfam" id="PF00768">
    <property type="entry name" value="Peptidase_S11"/>
    <property type="match status" value="1"/>
</dbReference>
<evidence type="ECO:0000256" key="3">
    <source>
        <dbReference type="ARBA" id="ARBA00022801"/>
    </source>
</evidence>
<proteinExistence type="inferred from homology"/>
<dbReference type="GO" id="GO:0009252">
    <property type="term" value="P:peptidoglycan biosynthetic process"/>
    <property type="evidence" value="ECO:0007669"/>
    <property type="project" value="UniProtKB-KW"/>
</dbReference>
<dbReference type="GO" id="GO:0006508">
    <property type="term" value="P:proteolysis"/>
    <property type="evidence" value="ECO:0007669"/>
    <property type="project" value="InterPro"/>
</dbReference>
<organism evidence="11 12">
    <name type="scientific">Collinsella intestinalis</name>
    <dbReference type="NCBI Taxonomy" id="147207"/>
    <lineage>
        <taxon>Bacteria</taxon>
        <taxon>Bacillati</taxon>
        <taxon>Actinomycetota</taxon>
        <taxon>Coriobacteriia</taxon>
        <taxon>Coriobacteriales</taxon>
        <taxon>Coriobacteriaceae</taxon>
        <taxon>Collinsella</taxon>
    </lineage>
</organism>
<evidence type="ECO:0000313" key="12">
    <source>
        <dbReference type="Proteomes" id="UP000286050"/>
    </source>
</evidence>
<dbReference type="AlphaFoldDB" id="A0A414FWU6"/>
<dbReference type="GO" id="GO:0008360">
    <property type="term" value="P:regulation of cell shape"/>
    <property type="evidence" value="ECO:0007669"/>
    <property type="project" value="UniProtKB-KW"/>
</dbReference>
<dbReference type="Proteomes" id="UP000286050">
    <property type="component" value="Unassembled WGS sequence"/>
</dbReference>
<gene>
    <name evidence="11" type="ORF">DW787_04725</name>
</gene>
<sequence>MNKALPAALGTALTAAFVLFAILAEPAYADALLTDLVLGTSAQERGLAIEEMPDILATHAIIMRPDGSVYYEREADSPIKIASTTKVMTALVALDHCDPSETLTVDRTAATVGESCVGLKEGDTLTLEQALTGLMVMSGNDVATAIATHVGGKIDPASADPYGTFIKAMNDRAAQLGCTDTLFENPHGLDFGAWVGNLHSTAHDLTRIWAESWRNEAFRSFACSGATEIHVTSADGSARSLPLTVRNKILGRDGNLGGKTGSTYEAGECFVCTFSREPEGEVYIALFGSKGDEGRFNDTLTLANWYYGHFANLPFATSPKQVGGVPLAAEAACVDWSDKLMDLTFADADAAARVFTLGGPIEQKVEVDELRGKHAAGTVAGSVTYTQNGETIGSVDLTTTNELEPPNLLEWLAVQLDRLVRLFEGKPPTAEERIYATMPDPLSIDGWNA</sequence>
<keyword evidence="2" id="KW-0732">Signal</keyword>
<keyword evidence="11" id="KW-0121">Carboxypeptidase</keyword>
<dbReference type="PANTHER" id="PTHR21581">
    <property type="entry name" value="D-ALANYL-D-ALANINE CARBOXYPEPTIDASE"/>
    <property type="match status" value="1"/>
</dbReference>
<feature type="active site" description="Acyl-ester intermediate" evidence="7">
    <location>
        <position position="83"/>
    </location>
</feature>